<dbReference type="AlphaFoldDB" id="A0A2M8EPQ6"/>
<evidence type="ECO:0000313" key="3">
    <source>
        <dbReference type="Proteomes" id="UP000230251"/>
    </source>
</evidence>
<gene>
    <name evidence="2" type="ORF">CO057_01420</name>
</gene>
<evidence type="ECO:0000313" key="2">
    <source>
        <dbReference type="EMBL" id="PJC24704.1"/>
    </source>
</evidence>
<proteinExistence type="predicted"/>
<sequence>MNERKNSNPAEGAGIEKEQTISFEKVRRAVEGGVNRMMGEILKGTSESPVDLLVDLQQKAREQGIRPGDVQLGVTEMSGEDGSTTVTVSQFPEKSNKQIRLERSAPDGLRVVLASALLMGACNREKISNDKNSGPEDTAAYDTGDTSRIDTGDTGETSDTGETGDTNDTGTDTSDTSDTGEVEQHDPSEIIASDVGGIECDLAPYFDPNTEYIPPEQVADIHPPDCGVKPDHAPEECGQQQWLGYSEYNPAAVAWMAVANTGTDGCTVTITRLELSYTSTADEKKLLSCGINGVQLLSDGTGSDGDYWGKYLMIIEPGTKFYIPPNTGAYVHQFGDMILVPDDAKELTVTFSAEITEGCVVAGGLDTYSEFANPDTVEGYTQDGSVTDFIKEGMKTPFVNSTIDPEKPISYSIMHVPTEPGTDTGDTGESGDTGI</sequence>
<feature type="region of interest" description="Disordered" evidence="1">
    <location>
        <begin position="126"/>
        <end position="191"/>
    </location>
</feature>
<accession>A0A2M8EPQ6</accession>
<dbReference type="Proteomes" id="UP000230251">
    <property type="component" value="Unassembled WGS sequence"/>
</dbReference>
<evidence type="ECO:0000256" key="1">
    <source>
        <dbReference type="SAM" id="MobiDB-lite"/>
    </source>
</evidence>
<name>A0A2M8EPQ6_9BACT</name>
<organism evidence="2 3">
    <name type="scientific">Candidatus Uhrbacteria bacterium CG_4_9_14_0_2_um_filter_41_50</name>
    <dbReference type="NCBI Taxonomy" id="1975031"/>
    <lineage>
        <taxon>Bacteria</taxon>
        <taxon>Candidatus Uhriibacteriota</taxon>
    </lineage>
</organism>
<feature type="compositionally biased region" description="Low complexity" evidence="1">
    <location>
        <begin position="152"/>
        <end position="179"/>
    </location>
</feature>
<feature type="compositionally biased region" description="Low complexity" evidence="1">
    <location>
        <begin position="417"/>
        <end position="435"/>
    </location>
</feature>
<reference evidence="3" key="1">
    <citation type="submission" date="2017-09" db="EMBL/GenBank/DDBJ databases">
        <title>Depth-based differentiation of microbial function through sediment-hosted aquifers and enrichment of novel symbionts in the deep terrestrial subsurface.</title>
        <authorList>
            <person name="Probst A.J."/>
            <person name="Ladd B."/>
            <person name="Jarett J.K."/>
            <person name="Geller-Mcgrath D.E."/>
            <person name="Sieber C.M.K."/>
            <person name="Emerson J.B."/>
            <person name="Anantharaman K."/>
            <person name="Thomas B.C."/>
            <person name="Malmstrom R."/>
            <person name="Stieglmeier M."/>
            <person name="Klingl A."/>
            <person name="Woyke T."/>
            <person name="Ryan C.M."/>
            <person name="Banfield J.F."/>
        </authorList>
    </citation>
    <scope>NUCLEOTIDE SEQUENCE [LARGE SCALE GENOMIC DNA]</scope>
</reference>
<feature type="region of interest" description="Disordered" evidence="1">
    <location>
        <begin position="416"/>
        <end position="435"/>
    </location>
</feature>
<comment type="caution">
    <text evidence="2">The sequence shown here is derived from an EMBL/GenBank/DDBJ whole genome shotgun (WGS) entry which is preliminary data.</text>
</comment>
<protein>
    <submittedName>
        <fullName evidence="2">Uncharacterized protein</fullName>
    </submittedName>
</protein>
<dbReference type="EMBL" id="PFSI01000022">
    <property type="protein sequence ID" value="PJC24704.1"/>
    <property type="molecule type" value="Genomic_DNA"/>
</dbReference>